<organism evidence="1 2">
    <name type="scientific">Streptomyces fagopyri</name>
    <dbReference type="NCBI Taxonomy" id="2662397"/>
    <lineage>
        <taxon>Bacteria</taxon>
        <taxon>Bacillati</taxon>
        <taxon>Actinomycetota</taxon>
        <taxon>Actinomycetes</taxon>
        <taxon>Kitasatosporales</taxon>
        <taxon>Streptomycetaceae</taxon>
        <taxon>Streptomyces</taxon>
    </lineage>
</organism>
<proteinExistence type="predicted"/>
<dbReference type="KEGG" id="sfy:GFH48_28035"/>
<reference evidence="1 2" key="1">
    <citation type="submission" date="2019-10" db="EMBL/GenBank/DDBJ databases">
        <title>A novel species.</title>
        <authorList>
            <person name="Gao J."/>
        </authorList>
    </citation>
    <scope>NUCLEOTIDE SEQUENCE [LARGE SCALE GENOMIC DNA]</scope>
    <source>
        <strain evidence="1 2">QMT-28</strain>
    </source>
</reference>
<gene>
    <name evidence="1" type="ORF">GFH48_28035</name>
</gene>
<dbReference type="RefSeq" id="WP_153290824.1">
    <property type="nucleotide sequence ID" value="NZ_CP045643.1"/>
</dbReference>
<protein>
    <submittedName>
        <fullName evidence="1">Uncharacterized protein</fullName>
    </submittedName>
</protein>
<sequence length="66" mass="7915">MRNERHDEPLSKAELELFLQYLHRFANHDVDQFANMQVGYREYPVYVSFARQPEAGVDVEEVYLRP</sequence>
<evidence type="ECO:0000313" key="1">
    <source>
        <dbReference type="EMBL" id="QFZ76602.1"/>
    </source>
</evidence>
<keyword evidence="2" id="KW-1185">Reference proteome</keyword>
<dbReference type="Proteomes" id="UP000326179">
    <property type="component" value="Chromosome"/>
</dbReference>
<accession>A0A5Q0LHD6</accession>
<dbReference type="AlphaFoldDB" id="A0A5Q0LHD6"/>
<dbReference type="EMBL" id="CP045643">
    <property type="protein sequence ID" value="QFZ76602.1"/>
    <property type="molecule type" value="Genomic_DNA"/>
</dbReference>
<evidence type="ECO:0000313" key="2">
    <source>
        <dbReference type="Proteomes" id="UP000326179"/>
    </source>
</evidence>
<name>A0A5Q0LHD6_9ACTN</name>